<evidence type="ECO:0000313" key="6">
    <source>
        <dbReference type="Proteomes" id="UP000641741"/>
    </source>
</evidence>
<evidence type="ECO:0000256" key="3">
    <source>
        <dbReference type="ARBA" id="ARBA00023163"/>
    </source>
</evidence>
<dbReference type="PANTHER" id="PTHR30146">
    <property type="entry name" value="LACI-RELATED TRANSCRIPTIONAL REPRESSOR"/>
    <property type="match status" value="1"/>
</dbReference>
<dbReference type="InterPro" id="IPR000843">
    <property type="entry name" value="HTH_LacI"/>
</dbReference>
<sequence>MNKRPTIQTVAERAGVSRGTVDRVLNNRSYVRADVRERVLDAIRETGYLSPREAHRQTADRPQNYSPVKLGVLLPNWAGPFREEVTRGIESARTTLSGRHAEIRVCICETDIPGEVIKFLDELVDWGAQGIALCALNDITIEAKVGELADNGIPCITFNSDLPNSRRLCFVGQDYAKSGRIAAELLTKCIAPDARILALAGNLEYNGHRTRLDGFCSHMREKGFSAAQIDIGETYNDYRVTYNKVMAALKGPTPPDAIYMANRSVTACIDAVRAAGCTGRVRVIAHDMSPGRAQMLREGTLDLTITQDMFRQGSQPLILLCDLLQLGTQPGRDQLSTSISIICAQNID</sequence>
<evidence type="ECO:0000256" key="2">
    <source>
        <dbReference type="ARBA" id="ARBA00023125"/>
    </source>
</evidence>
<dbReference type="EMBL" id="JACOPK010000006">
    <property type="protein sequence ID" value="MBC5695864.1"/>
    <property type="molecule type" value="Genomic_DNA"/>
</dbReference>
<evidence type="ECO:0000313" key="5">
    <source>
        <dbReference type="EMBL" id="MBC5695864.1"/>
    </source>
</evidence>
<organism evidence="5 6">
    <name type="scientific">Agathobaculum hominis</name>
    <dbReference type="NCBI Taxonomy" id="2763014"/>
    <lineage>
        <taxon>Bacteria</taxon>
        <taxon>Bacillati</taxon>
        <taxon>Bacillota</taxon>
        <taxon>Clostridia</taxon>
        <taxon>Eubacteriales</taxon>
        <taxon>Butyricicoccaceae</taxon>
        <taxon>Agathobaculum</taxon>
    </lineage>
</organism>
<keyword evidence="3" id="KW-0804">Transcription</keyword>
<reference evidence="5 6" key="1">
    <citation type="submission" date="2020-08" db="EMBL/GenBank/DDBJ databases">
        <title>Genome public.</title>
        <authorList>
            <person name="Liu C."/>
            <person name="Sun Q."/>
        </authorList>
    </citation>
    <scope>NUCLEOTIDE SEQUENCE [LARGE SCALE GENOMIC DNA]</scope>
    <source>
        <strain evidence="5 6">M2</strain>
    </source>
</reference>
<keyword evidence="1" id="KW-0805">Transcription regulation</keyword>
<dbReference type="SMART" id="SM00354">
    <property type="entry name" value="HTH_LACI"/>
    <property type="match status" value="1"/>
</dbReference>
<dbReference type="Gene3D" id="1.10.260.40">
    <property type="entry name" value="lambda repressor-like DNA-binding domains"/>
    <property type="match status" value="1"/>
</dbReference>
<dbReference type="RefSeq" id="WP_186970063.1">
    <property type="nucleotide sequence ID" value="NZ_JACOPK010000006.1"/>
</dbReference>
<dbReference type="SUPFAM" id="SSF53822">
    <property type="entry name" value="Periplasmic binding protein-like I"/>
    <property type="match status" value="1"/>
</dbReference>
<dbReference type="CDD" id="cd01392">
    <property type="entry name" value="HTH_LacI"/>
    <property type="match status" value="1"/>
</dbReference>
<evidence type="ECO:0000259" key="4">
    <source>
        <dbReference type="PROSITE" id="PS50932"/>
    </source>
</evidence>
<protein>
    <submittedName>
        <fullName evidence="5">LacI family DNA-binding transcriptional regulator</fullName>
    </submittedName>
</protein>
<proteinExistence type="predicted"/>
<keyword evidence="2 5" id="KW-0238">DNA-binding</keyword>
<gene>
    <name evidence="5" type="ORF">H8S02_07885</name>
</gene>
<evidence type="ECO:0000256" key="1">
    <source>
        <dbReference type="ARBA" id="ARBA00023015"/>
    </source>
</evidence>
<dbReference type="InterPro" id="IPR010982">
    <property type="entry name" value="Lambda_DNA-bd_dom_sf"/>
</dbReference>
<dbReference type="PANTHER" id="PTHR30146:SF152">
    <property type="entry name" value="TRANSCRIPTIONAL REGULATORY PROTEIN"/>
    <property type="match status" value="1"/>
</dbReference>
<dbReference type="CDD" id="cd06307">
    <property type="entry name" value="PBP1_sugar_binding"/>
    <property type="match status" value="1"/>
</dbReference>
<name>A0ABR7GNH6_9FIRM</name>
<keyword evidence="6" id="KW-1185">Reference proteome</keyword>
<dbReference type="Pfam" id="PF13407">
    <property type="entry name" value="Peripla_BP_4"/>
    <property type="match status" value="1"/>
</dbReference>
<dbReference type="Pfam" id="PF00356">
    <property type="entry name" value="LacI"/>
    <property type="match status" value="1"/>
</dbReference>
<dbReference type="GO" id="GO:0003677">
    <property type="term" value="F:DNA binding"/>
    <property type="evidence" value="ECO:0007669"/>
    <property type="project" value="UniProtKB-KW"/>
</dbReference>
<feature type="domain" description="HTH lacI-type" evidence="4">
    <location>
        <begin position="5"/>
        <end position="60"/>
    </location>
</feature>
<accession>A0ABR7GNH6</accession>
<dbReference type="InterPro" id="IPR028082">
    <property type="entry name" value="Peripla_BP_I"/>
</dbReference>
<dbReference type="PROSITE" id="PS50932">
    <property type="entry name" value="HTH_LACI_2"/>
    <property type="match status" value="1"/>
</dbReference>
<dbReference type="InterPro" id="IPR025997">
    <property type="entry name" value="SBP_2_dom"/>
</dbReference>
<dbReference type="Proteomes" id="UP000641741">
    <property type="component" value="Unassembled WGS sequence"/>
</dbReference>
<dbReference type="SUPFAM" id="SSF47413">
    <property type="entry name" value="lambda repressor-like DNA-binding domains"/>
    <property type="match status" value="1"/>
</dbReference>
<dbReference type="Gene3D" id="3.40.50.2300">
    <property type="match status" value="2"/>
</dbReference>
<comment type="caution">
    <text evidence="5">The sequence shown here is derived from an EMBL/GenBank/DDBJ whole genome shotgun (WGS) entry which is preliminary data.</text>
</comment>